<feature type="region of interest" description="Disordered" evidence="1">
    <location>
        <begin position="25"/>
        <end position="184"/>
    </location>
</feature>
<accession>A0AAV8S4G6</accession>
<feature type="domain" description="THO1-MOS11 C-terminal" evidence="2">
    <location>
        <begin position="68"/>
        <end position="103"/>
    </location>
</feature>
<evidence type="ECO:0000313" key="3">
    <source>
        <dbReference type="EMBL" id="KAJ8747081.1"/>
    </source>
</evidence>
<dbReference type="AlphaFoldDB" id="A0AAV8S4G6"/>
<sequence>MATADTHNPTASVADNATKTTLETSLVASAMPDRVKDSTGNESSTIDSGKDDSKMDGEDPKTGKATAALVSDTEKKIRRAERFGITVQLSEQEKRSSRAERFGTGSSLPASEGSKNSEELKRKARAERFGLPMQSVPTDEDAKKKARLERFAPDTKSEGLEEDKKKARALRFSKPSETSLSLNGKGTVEPKLAIAGKAGGGS</sequence>
<evidence type="ECO:0000259" key="2">
    <source>
        <dbReference type="Pfam" id="PF18592"/>
    </source>
</evidence>
<gene>
    <name evidence="3" type="ORF">K2173_014488</name>
</gene>
<protein>
    <recommendedName>
        <fullName evidence="2">THO1-MOS11 C-terminal domain-containing protein</fullName>
    </recommendedName>
</protein>
<dbReference type="Proteomes" id="UP001159364">
    <property type="component" value="Unassembled WGS sequence"/>
</dbReference>
<feature type="compositionally biased region" description="Basic and acidic residues" evidence="1">
    <location>
        <begin position="91"/>
        <end position="101"/>
    </location>
</feature>
<comment type="caution">
    <text evidence="3">The sequence shown here is derived from an EMBL/GenBank/DDBJ whole genome shotgun (WGS) entry which is preliminary data.</text>
</comment>
<dbReference type="PANTHER" id="PTHR47701:SF2">
    <property type="entry name" value="PROTEIN MODIFIER OF SNC1 11"/>
    <property type="match status" value="1"/>
</dbReference>
<dbReference type="GO" id="GO:0016973">
    <property type="term" value="P:poly(A)+ mRNA export from nucleus"/>
    <property type="evidence" value="ECO:0007669"/>
    <property type="project" value="InterPro"/>
</dbReference>
<proteinExistence type="predicted"/>
<feature type="compositionally biased region" description="Basic and acidic residues" evidence="1">
    <location>
        <begin position="48"/>
        <end position="62"/>
    </location>
</feature>
<feature type="compositionally biased region" description="Polar residues" evidence="1">
    <location>
        <begin position="175"/>
        <end position="184"/>
    </location>
</feature>
<dbReference type="GO" id="GO:0005634">
    <property type="term" value="C:nucleus"/>
    <property type="evidence" value="ECO:0007669"/>
    <property type="project" value="TreeGrafter"/>
</dbReference>
<keyword evidence="4" id="KW-1185">Reference proteome</keyword>
<feature type="region of interest" description="Disordered" evidence="1">
    <location>
        <begin position="1"/>
        <end position="20"/>
    </location>
</feature>
<reference evidence="3 4" key="1">
    <citation type="submission" date="2021-09" db="EMBL/GenBank/DDBJ databases">
        <title>Genomic insights and catalytic innovation underlie evolution of tropane alkaloids biosynthesis.</title>
        <authorList>
            <person name="Wang Y.-J."/>
            <person name="Tian T."/>
            <person name="Huang J.-P."/>
            <person name="Huang S.-X."/>
        </authorList>
    </citation>
    <scope>NUCLEOTIDE SEQUENCE [LARGE SCALE GENOMIC DNA]</scope>
    <source>
        <strain evidence="3">KIB-2018</strain>
        <tissue evidence="3">Leaf</tissue>
    </source>
</reference>
<feature type="compositionally biased region" description="Basic and acidic residues" evidence="1">
    <location>
        <begin position="140"/>
        <end position="165"/>
    </location>
</feature>
<organism evidence="3 4">
    <name type="scientific">Erythroxylum novogranatense</name>
    <dbReference type="NCBI Taxonomy" id="1862640"/>
    <lineage>
        <taxon>Eukaryota</taxon>
        <taxon>Viridiplantae</taxon>
        <taxon>Streptophyta</taxon>
        <taxon>Embryophyta</taxon>
        <taxon>Tracheophyta</taxon>
        <taxon>Spermatophyta</taxon>
        <taxon>Magnoliopsida</taxon>
        <taxon>eudicotyledons</taxon>
        <taxon>Gunneridae</taxon>
        <taxon>Pentapetalae</taxon>
        <taxon>rosids</taxon>
        <taxon>fabids</taxon>
        <taxon>Malpighiales</taxon>
        <taxon>Erythroxylaceae</taxon>
        <taxon>Erythroxylum</taxon>
    </lineage>
</organism>
<name>A0AAV8S4G6_9ROSI</name>
<evidence type="ECO:0000313" key="4">
    <source>
        <dbReference type="Proteomes" id="UP001159364"/>
    </source>
</evidence>
<dbReference type="EMBL" id="JAIWQS010000239">
    <property type="protein sequence ID" value="KAJ8747081.1"/>
    <property type="molecule type" value="Genomic_DNA"/>
</dbReference>
<dbReference type="Pfam" id="PF18592">
    <property type="entry name" value="Tho1_MOS11_C"/>
    <property type="match status" value="1"/>
</dbReference>
<dbReference type="PANTHER" id="PTHR47701">
    <property type="entry name" value="PROTEIN MODIFIER OF SNC1 11"/>
    <property type="match status" value="1"/>
</dbReference>
<evidence type="ECO:0000256" key="1">
    <source>
        <dbReference type="SAM" id="MobiDB-lite"/>
    </source>
</evidence>
<dbReference type="InterPro" id="IPR040746">
    <property type="entry name" value="THO1_MOS11_C"/>
</dbReference>
<dbReference type="InterPro" id="IPR044209">
    <property type="entry name" value="MOS11"/>
</dbReference>